<evidence type="ECO:0000313" key="2">
    <source>
        <dbReference type="Proteomes" id="UP001351900"/>
    </source>
</evidence>
<protein>
    <submittedName>
        <fullName evidence="1">DUF2332 domain-containing protein</fullName>
    </submittedName>
</protein>
<dbReference type="Proteomes" id="UP001351900">
    <property type="component" value="Unassembled WGS sequence"/>
</dbReference>
<organism evidence="1 2">
    <name type="scientific">Microbacterium schleiferi</name>
    <dbReference type="NCBI Taxonomy" id="69362"/>
    <lineage>
        <taxon>Bacteria</taxon>
        <taxon>Bacillati</taxon>
        <taxon>Actinomycetota</taxon>
        <taxon>Actinomycetes</taxon>
        <taxon>Micrococcales</taxon>
        <taxon>Microbacteriaceae</taxon>
        <taxon>Microbacterium</taxon>
    </lineage>
</organism>
<comment type="caution">
    <text evidence="1">The sequence shown here is derived from an EMBL/GenBank/DDBJ whole genome shotgun (WGS) entry which is preliminary data.</text>
</comment>
<dbReference type="Pfam" id="PF10094">
    <property type="entry name" value="DUF2332"/>
    <property type="match status" value="1"/>
</dbReference>
<dbReference type="InterPro" id="IPR011200">
    <property type="entry name" value="UCP012608"/>
</dbReference>
<sequence>MVSSPDAEAGRVAERYRRFAAEEAPGRSDLYEEWASGVAADTDTQLLLARIPADRRQPPLVFAVTRMLGAAEGGYAAWAQWLAANIDEVAAECVARGLQTNEPLRCAALLPALSLIDGPIALLEVGASAGLCLYPDRYSYRYENGQDLDPAGGPSPVVLRSGARGLPRLRLPEVVWRAGIDLAPLDAASDIDRRFLTSLVWPGEQGRRERIVAALDVVRGEPPTLMSGDATADGILAELAAEAPGDAALVVTTPGVLPHIARAGRIQLCNHIDAVRSARPGTHWLSIDPPGLHDRWGADAASWPGFVLGMDERALAVVDPLGAWVEWRAPDVGARR</sequence>
<name>A0ABU7V6N6_9MICO</name>
<accession>A0ABU7V6N6</accession>
<reference evidence="1 2" key="1">
    <citation type="submission" date="2024-01" db="EMBL/GenBank/DDBJ databases">
        <title>the genome sequence of strain Microbacterium schleiferi NBRC 15075.</title>
        <authorList>
            <person name="Ding Y."/>
            <person name="Zhang G."/>
        </authorList>
    </citation>
    <scope>NUCLEOTIDE SEQUENCE [LARGE SCALE GENOMIC DNA]</scope>
    <source>
        <strain evidence="1 2">NBRC 15075</strain>
    </source>
</reference>
<proteinExistence type="predicted"/>
<keyword evidence="2" id="KW-1185">Reference proteome</keyword>
<dbReference type="EMBL" id="JAZHOV010000005">
    <property type="protein sequence ID" value="MEF2255347.1"/>
    <property type="molecule type" value="Genomic_DNA"/>
</dbReference>
<dbReference type="RefSeq" id="WP_300591407.1">
    <property type="nucleotide sequence ID" value="NZ_BAAAUO010000008.1"/>
</dbReference>
<evidence type="ECO:0000313" key="1">
    <source>
        <dbReference type="EMBL" id="MEF2255347.1"/>
    </source>
</evidence>
<gene>
    <name evidence="1" type="ORF">V2V91_09410</name>
</gene>